<keyword evidence="1" id="KW-0732">Signal</keyword>
<dbReference type="Gene3D" id="3.30.70.100">
    <property type="match status" value="1"/>
</dbReference>
<evidence type="ECO:0000256" key="1">
    <source>
        <dbReference type="SAM" id="SignalP"/>
    </source>
</evidence>
<reference evidence="3 4" key="1">
    <citation type="submission" date="2017-09" db="EMBL/GenBank/DDBJ databases">
        <title>Complete genome sequence of Verrucomicrobial strain HZ-65, isolated from freshwater.</title>
        <authorList>
            <person name="Choi A."/>
        </authorList>
    </citation>
    <scope>NUCLEOTIDE SEQUENCE [LARGE SCALE GENOMIC DNA]</scope>
    <source>
        <strain evidence="3 4">HZ-65</strain>
    </source>
</reference>
<accession>A0A290Q5Q3</accession>
<dbReference type="OrthoDB" id="195987at2"/>
<organism evidence="3 4">
    <name type="scientific">Nibricoccus aquaticus</name>
    <dbReference type="NCBI Taxonomy" id="2576891"/>
    <lineage>
        <taxon>Bacteria</taxon>
        <taxon>Pseudomonadati</taxon>
        <taxon>Verrucomicrobiota</taxon>
        <taxon>Opitutia</taxon>
        <taxon>Opitutales</taxon>
        <taxon>Opitutaceae</taxon>
        <taxon>Nibricoccus</taxon>
    </lineage>
</organism>
<dbReference type="EMBL" id="CP023344">
    <property type="protein sequence ID" value="ATC63607.1"/>
    <property type="molecule type" value="Genomic_DNA"/>
</dbReference>
<feature type="chain" id="PRO_5012629101" description="Stress-response A/B barrel domain-containing protein" evidence="1">
    <location>
        <begin position="22"/>
        <end position="124"/>
    </location>
</feature>
<name>A0A290Q5Q3_9BACT</name>
<feature type="domain" description="Stress-response A/B barrel" evidence="2">
    <location>
        <begin position="32"/>
        <end position="122"/>
    </location>
</feature>
<dbReference type="Proteomes" id="UP000217265">
    <property type="component" value="Chromosome"/>
</dbReference>
<dbReference type="KEGG" id="vbh:CMV30_06370"/>
<dbReference type="AlphaFoldDB" id="A0A290Q5Q3"/>
<keyword evidence="4" id="KW-1185">Reference proteome</keyword>
<dbReference type="InterPro" id="IPR013097">
    <property type="entry name" value="Dabb"/>
</dbReference>
<dbReference type="Pfam" id="PF07876">
    <property type="entry name" value="Dabb"/>
    <property type="match status" value="1"/>
</dbReference>
<dbReference type="SUPFAM" id="SSF54909">
    <property type="entry name" value="Dimeric alpha+beta barrel"/>
    <property type="match status" value="1"/>
</dbReference>
<evidence type="ECO:0000313" key="3">
    <source>
        <dbReference type="EMBL" id="ATC63607.1"/>
    </source>
</evidence>
<protein>
    <recommendedName>
        <fullName evidence="2">Stress-response A/B barrel domain-containing protein</fullName>
    </recommendedName>
</protein>
<evidence type="ECO:0000313" key="4">
    <source>
        <dbReference type="Proteomes" id="UP000217265"/>
    </source>
</evidence>
<dbReference type="PROSITE" id="PS51502">
    <property type="entry name" value="S_R_A_B_BARREL"/>
    <property type="match status" value="1"/>
</dbReference>
<feature type="signal peptide" evidence="1">
    <location>
        <begin position="1"/>
        <end position="21"/>
    </location>
</feature>
<dbReference type="InterPro" id="IPR011008">
    <property type="entry name" value="Dimeric_a/b-barrel"/>
</dbReference>
<gene>
    <name evidence="3" type="ORF">CMV30_06370</name>
</gene>
<proteinExistence type="predicted"/>
<dbReference type="RefSeq" id="WP_096055239.1">
    <property type="nucleotide sequence ID" value="NZ_CP023344.1"/>
</dbReference>
<evidence type="ECO:0000259" key="2">
    <source>
        <dbReference type="PROSITE" id="PS51502"/>
    </source>
</evidence>
<sequence length="124" mass="13599">MKKFLVTLLAAGLLAFSAVHASAQSEAAPKSVMHVVTVSWKADAKPEQIQAALDGAQKLPSAYKGITRVWAKTIKAQGDRTHAIAMEFASEQALKDYTGSDAQKEWYKVYLPIRERSTTFDVTN</sequence>